<accession>A0A060ZU53</accession>
<organism evidence="2">
    <name type="scientific">Streptomyces iranensis</name>
    <dbReference type="NCBI Taxonomy" id="576784"/>
    <lineage>
        <taxon>Bacteria</taxon>
        <taxon>Bacillati</taxon>
        <taxon>Actinomycetota</taxon>
        <taxon>Actinomycetes</taxon>
        <taxon>Kitasatosporales</taxon>
        <taxon>Streptomycetaceae</taxon>
        <taxon>Streptomyces</taxon>
        <taxon>Streptomyces violaceusniger group</taxon>
    </lineage>
</organism>
<dbReference type="EMBL" id="LK022848">
    <property type="protein sequence ID" value="CDR06926.1"/>
    <property type="molecule type" value="Genomic_DNA"/>
</dbReference>
<dbReference type="Proteomes" id="UP000756710">
    <property type="component" value="Unassembled WGS sequence"/>
</dbReference>
<feature type="region of interest" description="Disordered" evidence="1">
    <location>
        <begin position="81"/>
        <end position="100"/>
    </location>
</feature>
<dbReference type="AlphaFoldDB" id="A0A060ZU53"/>
<evidence type="ECO:0000313" key="3">
    <source>
        <dbReference type="EMBL" id="MBP2067770.1"/>
    </source>
</evidence>
<dbReference type="EMBL" id="JAGGLR010000033">
    <property type="protein sequence ID" value="MBP2067770.1"/>
    <property type="molecule type" value="Genomic_DNA"/>
</dbReference>
<evidence type="ECO:0000313" key="4">
    <source>
        <dbReference type="Proteomes" id="UP000756710"/>
    </source>
</evidence>
<evidence type="ECO:0008006" key="5">
    <source>
        <dbReference type="Google" id="ProtNLM"/>
    </source>
</evidence>
<protein>
    <recommendedName>
        <fullName evidence="5">TetR family transcriptional regulator</fullName>
    </recommendedName>
</protein>
<sequence>MAWDQVEHELAAVIATRLGLKPDEFEVCLHAAAAATALRVINEYVGAGLLDGADPRKLGDESFAFIADAVRAATGGAVGDQVHIDEAPAEPDEGAADRQE</sequence>
<reference evidence="2" key="1">
    <citation type="submission" date="2014-05" db="EMBL/GenBank/DDBJ databases">
        <authorList>
            <person name="Horn Fabian"/>
        </authorList>
    </citation>
    <scope>NUCLEOTIDE SEQUENCE</scope>
</reference>
<dbReference type="Gene3D" id="1.10.357.10">
    <property type="entry name" value="Tetracycline Repressor, domain 2"/>
    <property type="match status" value="1"/>
</dbReference>
<keyword evidence="4" id="KW-1185">Reference proteome</keyword>
<evidence type="ECO:0000313" key="2">
    <source>
        <dbReference type="EMBL" id="CDR06926.1"/>
    </source>
</evidence>
<evidence type="ECO:0000256" key="1">
    <source>
        <dbReference type="SAM" id="MobiDB-lite"/>
    </source>
</evidence>
<reference evidence="3 4" key="2">
    <citation type="submission" date="2021-03" db="EMBL/GenBank/DDBJ databases">
        <title>Genomic Encyclopedia of Type Strains, Phase IV (KMG-IV): sequencing the most valuable type-strain genomes for metagenomic binning, comparative biology and taxonomic classification.</title>
        <authorList>
            <person name="Goeker M."/>
        </authorList>
    </citation>
    <scope>NUCLEOTIDE SEQUENCE [LARGE SCALE GENOMIC DNA]</scope>
    <source>
        <strain evidence="3 4">DSM 41954</strain>
    </source>
</reference>
<gene>
    <name evidence="3" type="ORF">J2Z30_008837</name>
    <name evidence="2" type="ORF">SIRAN3793</name>
</gene>
<dbReference type="RefSeq" id="WP_245389152.1">
    <property type="nucleotide sequence ID" value="NZ_BAABDR010000005.1"/>
</dbReference>
<dbReference type="HOGENOM" id="CLU_2304458_0_0_11"/>
<name>A0A060ZU53_9ACTN</name>
<proteinExistence type="predicted"/>